<protein>
    <submittedName>
        <fullName evidence="3">Uncharacterized protein</fullName>
    </submittedName>
</protein>
<accession>A0A1R0ZIL2</accession>
<feature type="region of interest" description="Disordered" evidence="1">
    <location>
        <begin position="1"/>
        <end position="45"/>
    </location>
</feature>
<organism evidence="3 5">
    <name type="scientific">Paenibacillus odorifer</name>
    <dbReference type="NCBI Taxonomy" id="189426"/>
    <lineage>
        <taxon>Bacteria</taxon>
        <taxon>Bacillati</taxon>
        <taxon>Bacillota</taxon>
        <taxon>Bacilli</taxon>
        <taxon>Bacillales</taxon>
        <taxon>Paenibacillaceae</taxon>
        <taxon>Paenibacillus</taxon>
    </lineage>
</organism>
<evidence type="ECO:0000313" key="5">
    <source>
        <dbReference type="Proteomes" id="UP000187425"/>
    </source>
</evidence>
<dbReference type="Proteomes" id="UP000187313">
    <property type="component" value="Unassembled WGS sequence"/>
</dbReference>
<name>A0A1R0ZIL2_9BACL</name>
<evidence type="ECO:0000313" key="2">
    <source>
        <dbReference type="EMBL" id="OMD51126.1"/>
    </source>
</evidence>
<dbReference type="RefSeq" id="WP_076284589.1">
    <property type="nucleotide sequence ID" value="NZ_MPTD01000009.1"/>
</dbReference>
<proteinExistence type="predicted"/>
<dbReference type="EMBL" id="MPTW01000005">
    <property type="protein sequence ID" value="OME70671.1"/>
    <property type="molecule type" value="Genomic_DNA"/>
</dbReference>
<evidence type="ECO:0000313" key="3">
    <source>
        <dbReference type="EMBL" id="OME70671.1"/>
    </source>
</evidence>
<gene>
    <name evidence="2" type="ORF">BSK51_15560</name>
    <name evidence="3" type="ORF">BSK65_12200</name>
</gene>
<dbReference type="Proteomes" id="UP000187425">
    <property type="component" value="Unassembled WGS sequence"/>
</dbReference>
<evidence type="ECO:0000313" key="4">
    <source>
        <dbReference type="Proteomes" id="UP000187313"/>
    </source>
</evidence>
<dbReference type="EMBL" id="MPTD01000009">
    <property type="protein sequence ID" value="OMD51126.1"/>
    <property type="molecule type" value="Genomic_DNA"/>
</dbReference>
<dbReference type="OrthoDB" id="2649410at2"/>
<evidence type="ECO:0000256" key="1">
    <source>
        <dbReference type="SAM" id="MobiDB-lite"/>
    </source>
</evidence>
<keyword evidence="4" id="KW-1185">Reference proteome</keyword>
<comment type="caution">
    <text evidence="3">The sequence shown here is derived from an EMBL/GenBank/DDBJ whole genome shotgun (WGS) entry which is preliminary data.</text>
</comment>
<reference evidence="3 5" key="1">
    <citation type="submission" date="2016-11" db="EMBL/GenBank/DDBJ databases">
        <title>Paenibacillus species isolates.</title>
        <authorList>
            <person name="Beno S.M."/>
        </authorList>
    </citation>
    <scope>NUCLEOTIDE SEQUENCE [LARGE SCALE GENOMIC DNA]</scope>
    <source>
        <strain evidence="3 5">FSL H7-0443</strain>
        <strain evidence="2 4">FSL R5-0923</strain>
    </source>
</reference>
<sequence>MTKDNNPEQAQNQDLNEKAEFQNSVTREFVEDHTGTPNDNGPVNESVARCQMIRAAFQGSILRLIQIP</sequence>
<dbReference type="AlphaFoldDB" id="A0A1R0ZIL2"/>